<organism evidence="1 2">
    <name type="scientific">Novosphingobium album</name>
    <name type="common">ex Liu et al. 2023</name>
    <dbReference type="NCBI Taxonomy" id="3031130"/>
    <lineage>
        <taxon>Bacteria</taxon>
        <taxon>Pseudomonadati</taxon>
        <taxon>Pseudomonadota</taxon>
        <taxon>Alphaproteobacteria</taxon>
        <taxon>Sphingomonadales</taxon>
        <taxon>Sphingomonadaceae</taxon>
        <taxon>Novosphingobium</taxon>
    </lineage>
</organism>
<proteinExistence type="predicted"/>
<keyword evidence="2" id="KW-1185">Reference proteome</keyword>
<evidence type="ECO:0000313" key="1">
    <source>
        <dbReference type="EMBL" id="MDE8651874.1"/>
    </source>
</evidence>
<sequence>MRAELLARLRSDGFVPHFAGRVASESGTRAAIDWIERKSDEKAAFPAATLQMIHTGRQYDQDGAACLQLNRVRVECFGLSCLQATSLADAIRDVLEQCATIFAVRFHRGKLLFERDFPPEDLGSGLKVYRNLRDYQVPTTPV</sequence>
<evidence type="ECO:0000313" key="2">
    <source>
        <dbReference type="Proteomes" id="UP001216253"/>
    </source>
</evidence>
<dbReference type="RefSeq" id="WP_275227956.1">
    <property type="nucleotide sequence ID" value="NZ_JARESE010000026.1"/>
</dbReference>
<evidence type="ECO:0008006" key="3">
    <source>
        <dbReference type="Google" id="ProtNLM"/>
    </source>
</evidence>
<accession>A0ABT5WPB7</accession>
<comment type="caution">
    <text evidence="1">The sequence shown here is derived from an EMBL/GenBank/DDBJ whole genome shotgun (WGS) entry which is preliminary data.</text>
</comment>
<protein>
    <recommendedName>
        <fullName evidence="3">DUF3168 domain-containing protein</fullName>
    </recommendedName>
</protein>
<dbReference type="Proteomes" id="UP001216253">
    <property type="component" value="Unassembled WGS sequence"/>
</dbReference>
<gene>
    <name evidence="1" type="ORF">PYV00_09090</name>
</gene>
<name>A0ABT5WPB7_9SPHN</name>
<dbReference type="EMBL" id="JARESE010000026">
    <property type="protein sequence ID" value="MDE8651874.1"/>
    <property type="molecule type" value="Genomic_DNA"/>
</dbReference>
<reference evidence="1 2" key="1">
    <citation type="submission" date="2023-03" db="EMBL/GenBank/DDBJ databases">
        <title>NovoSphingobium album sp. nov. isolated from polycyclic aromatic hydrocarbons- and heavy-metal polluted soil.</title>
        <authorList>
            <person name="Liu Z."/>
            <person name="Wang K."/>
        </authorList>
    </citation>
    <scope>NUCLEOTIDE SEQUENCE [LARGE SCALE GENOMIC DNA]</scope>
    <source>
        <strain evidence="1 2">H3SJ31-1</strain>
    </source>
</reference>